<keyword evidence="2" id="KW-1185">Reference proteome</keyword>
<dbReference type="Proteomes" id="UP000000724">
    <property type="component" value="Contig Pc00c21"/>
</dbReference>
<gene>
    <name evidence="1" type="ORF">Pc21g01680</name>
    <name evidence="1" type="ORF">PCH_Pc21g01680</name>
</gene>
<sequence>MAKKNNKMSVKIQVEDVKWQVQLARGCDLKQGLVGNVQFKEHWPDSRMGRDKLAVLNLRREELCPLITGNEEGGLSHNRVALDFQGSRDFPAFARLRVAEMAGIVDYLTH</sequence>
<dbReference type="AlphaFoldDB" id="B6HIU3"/>
<proteinExistence type="predicted"/>
<evidence type="ECO:0000313" key="2">
    <source>
        <dbReference type="Proteomes" id="UP000000724"/>
    </source>
</evidence>
<protein>
    <submittedName>
        <fullName evidence="1">Uncharacterized protein</fullName>
    </submittedName>
</protein>
<name>B6HIU3_PENRW</name>
<dbReference type="VEuPathDB" id="FungiDB:PCH_Pc21g01680"/>
<reference evidence="1 2" key="1">
    <citation type="journal article" date="2008" name="Nat. Biotechnol.">
        <title>Genome sequencing and analysis of the filamentous fungus Penicillium chrysogenum.</title>
        <authorList>
            <person name="van den Berg M.A."/>
            <person name="Albang R."/>
            <person name="Albermann K."/>
            <person name="Badger J.H."/>
            <person name="Daran J.-M."/>
            <person name="Driessen A.J.M."/>
            <person name="Garcia-Estrada C."/>
            <person name="Fedorova N.D."/>
            <person name="Harris D.M."/>
            <person name="Heijne W.H.M."/>
            <person name="Joardar V.S."/>
            <person name="Kiel J.A.K.W."/>
            <person name="Kovalchuk A."/>
            <person name="Martin J.F."/>
            <person name="Nierman W.C."/>
            <person name="Nijland J.G."/>
            <person name="Pronk J.T."/>
            <person name="Roubos J.A."/>
            <person name="van der Klei I.J."/>
            <person name="van Peij N.N.M.E."/>
            <person name="Veenhuis M."/>
            <person name="von Doehren H."/>
            <person name="Wagner C."/>
            <person name="Wortman J.R."/>
            <person name="Bovenberg R.A.L."/>
        </authorList>
    </citation>
    <scope>NUCLEOTIDE SEQUENCE [LARGE SCALE GENOMIC DNA]</scope>
    <source>
        <strain evidence="2">ATCC 28089 / DSM 1075 / NRRL 1951 / Wisconsin 54-1255</strain>
    </source>
</reference>
<organism evidence="1 2">
    <name type="scientific">Penicillium rubens (strain ATCC 28089 / DSM 1075 / NRRL 1951 / Wisconsin 54-1255)</name>
    <name type="common">Penicillium chrysogenum</name>
    <dbReference type="NCBI Taxonomy" id="500485"/>
    <lineage>
        <taxon>Eukaryota</taxon>
        <taxon>Fungi</taxon>
        <taxon>Dikarya</taxon>
        <taxon>Ascomycota</taxon>
        <taxon>Pezizomycotina</taxon>
        <taxon>Eurotiomycetes</taxon>
        <taxon>Eurotiomycetidae</taxon>
        <taxon>Eurotiales</taxon>
        <taxon>Aspergillaceae</taxon>
        <taxon>Penicillium</taxon>
        <taxon>Penicillium chrysogenum species complex</taxon>
    </lineage>
</organism>
<dbReference type="HOGENOM" id="CLU_2171881_0_0_1"/>
<dbReference type="EMBL" id="AM920436">
    <property type="protein sequence ID" value="CAP95065.1"/>
    <property type="molecule type" value="Genomic_DNA"/>
</dbReference>
<accession>B6HIU3</accession>
<evidence type="ECO:0000313" key="1">
    <source>
        <dbReference type="EMBL" id="CAP95065.1"/>
    </source>
</evidence>